<dbReference type="EMBL" id="CP121694">
    <property type="protein sequence ID" value="WRO21530.1"/>
    <property type="molecule type" value="Genomic_DNA"/>
</dbReference>
<keyword evidence="2" id="KW-1185">Reference proteome</keyword>
<evidence type="ECO:0008006" key="3">
    <source>
        <dbReference type="Google" id="ProtNLM"/>
    </source>
</evidence>
<sequence length="225" mass="26175">MKKISNRSSVTTSIAYNYMEAKREVIERGFYSEIDWQEELVFEDITESDFIREAAWVILSSGMRETVIRGKFREISNAFYNWDSAKTIYFNQSYCMKKSLRAFNSSRKIEAIIQLASMVYCEGFDKVKRRLLEAEISYIKEFPFMGPATSYHLAKNLGLPVAKPDRHLCRLAEATGFQSPIELCSEIARMIGEKISVVDIVLWRFATIHKNYLDFFINEGYNLEV</sequence>
<accession>A0AAU0UMY0</accession>
<evidence type="ECO:0000313" key="1">
    <source>
        <dbReference type="EMBL" id="WRO21530.1"/>
    </source>
</evidence>
<dbReference type="KEGG" id="dbc:MFMK1_001340"/>
<reference evidence="1 2" key="1">
    <citation type="submission" date="2023-04" db="EMBL/GenBank/DDBJ databases">
        <authorList>
            <person name="Hsu D."/>
        </authorList>
    </citation>
    <scope>NUCLEOTIDE SEQUENCE [LARGE SCALE GENOMIC DNA]</scope>
    <source>
        <strain evidence="1 2">MK1</strain>
    </source>
</reference>
<organism evidence="1 2">
    <name type="scientific">Metallumcola ferriviriculae</name>
    <dbReference type="NCBI Taxonomy" id="3039180"/>
    <lineage>
        <taxon>Bacteria</taxon>
        <taxon>Bacillati</taxon>
        <taxon>Bacillota</taxon>
        <taxon>Clostridia</taxon>
        <taxon>Neomoorellales</taxon>
        <taxon>Desulfitibacteraceae</taxon>
        <taxon>Metallumcola</taxon>
    </lineage>
</organism>
<protein>
    <recommendedName>
        <fullName evidence="3">N-glycosylase/DNA lyase</fullName>
    </recommendedName>
</protein>
<dbReference type="AlphaFoldDB" id="A0AAU0UMY0"/>
<gene>
    <name evidence="1" type="ORF">MFMK1_001340</name>
</gene>
<name>A0AAU0UMY0_9FIRM</name>
<evidence type="ECO:0000313" key="2">
    <source>
        <dbReference type="Proteomes" id="UP001329915"/>
    </source>
</evidence>
<dbReference type="Proteomes" id="UP001329915">
    <property type="component" value="Chromosome"/>
</dbReference>
<dbReference type="RefSeq" id="WP_366924370.1">
    <property type="nucleotide sequence ID" value="NZ_CP121694.1"/>
</dbReference>
<proteinExistence type="predicted"/>